<gene>
    <name evidence="1" type="ORF">ACFS2C_15880</name>
</gene>
<dbReference type="Pfam" id="PF00805">
    <property type="entry name" value="Pentapeptide"/>
    <property type="match status" value="2"/>
</dbReference>
<keyword evidence="2" id="KW-1185">Reference proteome</keyword>
<accession>A0ABW5WCQ6</accession>
<dbReference type="InterPro" id="IPR001646">
    <property type="entry name" value="5peptide_repeat"/>
</dbReference>
<sequence length="284" mass="30491">MAPAPPSTPDPEFRERLRADCTRCTGLCCVAPAFSASADFAITKPAGTPCPNLLADSRCGIHDRLRDSGFPGCTVFDCFGAGQHLTQVTFGGRDWREDPRLAERMFAAFPVLRELHELLYYLHEARTLPAARVLHADLEAALVATDQLTRQDAGALLETDLAAHWRSVNVLLSRASELARKGHGAPDRELRGADLAGKSLGGADLRGANLRGALLLGTDLRGADLRLADLTGADVRGADLAGADLTTSLFLVQAQLDAARGDDRTRLPATARRPRHWVRARSAG</sequence>
<dbReference type="SUPFAM" id="SSF141571">
    <property type="entry name" value="Pentapeptide repeat-like"/>
    <property type="match status" value="1"/>
</dbReference>
<evidence type="ECO:0000313" key="2">
    <source>
        <dbReference type="Proteomes" id="UP001597478"/>
    </source>
</evidence>
<evidence type="ECO:0000313" key="1">
    <source>
        <dbReference type="EMBL" id="MFD2800872.1"/>
    </source>
</evidence>
<dbReference type="Proteomes" id="UP001597478">
    <property type="component" value="Unassembled WGS sequence"/>
</dbReference>
<dbReference type="EMBL" id="JBHUOF010000021">
    <property type="protein sequence ID" value="MFD2800872.1"/>
    <property type="molecule type" value="Genomic_DNA"/>
</dbReference>
<dbReference type="PANTHER" id="PTHR14136:SF17">
    <property type="entry name" value="BTB_POZ DOMAIN-CONTAINING PROTEIN KCTD9"/>
    <property type="match status" value="1"/>
</dbReference>
<comment type="caution">
    <text evidence="1">The sequence shown here is derived from an EMBL/GenBank/DDBJ whole genome shotgun (WGS) entry which is preliminary data.</text>
</comment>
<organism evidence="1 2">
    <name type="scientific">Prauserella oleivorans</name>
    <dbReference type="NCBI Taxonomy" id="1478153"/>
    <lineage>
        <taxon>Bacteria</taxon>
        <taxon>Bacillati</taxon>
        <taxon>Actinomycetota</taxon>
        <taxon>Actinomycetes</taxon>
        <taxon>Pseudonocardiales</taxon>
        <taxon>Pseudonocardiaceae</taxon>
        <taxon>Prauserella</taxon>
    </lineage>
</organism>
<dbReference type="PANTHER" id="PTHR14136">
    <property type="entry name" value="BTB_POZ DOMAIN-CONTAINING PROTEIN KCTD9"/>
    <property type="match status" value="1"/>
</dbReference>
<dbReference type="RefSeq" id="WP_377390717.1">
    <property type="nucleotide sequence ID" value="NZ_JBHSAN010000024.1"/>
</dbReference>
<dbReference type="Gene3D" id="2.160.20.80">
    <property type="entry name" value="E3 ubiquitin-protein ligase SopA"/>
    <property type="match status" value="1"/>
</dbReference>
<proteinExistence type="predicted"/>
<protein>
    <submittedName>
        <fullName evidence="1">Pentapeptide repeat-containing protein</fullName>
    </submittedName>
</protein>
<name>A0ABW5WCQ6_9PSEU</name>
<reference evidence="2" key="1">
    <citation type="journal article" date="2019" name="Int. J. Syst. Evol. Microbiol.">
        <title>The Global Catalogue of Microorganisms (GCM) 10K type strain sequencing project: providing services to taxonomists for standard genome sequencing and annotation.</title>
        <authorList>
            <consortium name="The Broad Institute Genomics Platform"/>
            <consortium name="The Broad Institute Genome Sequencing Center for Infectious Disease"/>
            <person name="Wu L."/>
            <person name="Ma J."/>
        </authorList>
    </citation>
    <scope>NUCLEOTIDE SEQUENCE [LARGE SCALE GENOMIC DNA]</scope>
    <source>
        <strain evidence="2">IBRC-M 10906</strain>
    </source>
</reference>
<dbReference type="InterPro" id="IPR051082">
    <property type="entry name" value="Pentapeptide-BTB/POZ_domain"/>
</dbReference>